<dbReference type="EMBL" id="CAJVQB010003097">
    <property type="protein sequence ID" value="CAG8597474.1"/>
    <property type="molecule type" value="Genomic_DNA"/>
</dbReference>
<evidence type="ECO:0000313" key="1">
    <source>
        <dbReference type="EMBL" id="CAG8597474.1"/>
    </source>
</evidence>
<gene>
    <name evidence="1" type="ORF">GMARGA_LOCUS6715</name>
</gene>
<feature type="non-terminal residue" evidence="1">
    <location>
        <position position="1"/>
    </location>
</feature>
<proteinExistence type="predicted"/>
<protein>
    <submittedName>
        <fullName evidence="1">5876_t:CDS:1</fullName>
    </submittedName>
</protein>
<keyword evidence="2" id="KW-1185">Reference proteome</keyword>
<comment type="caution">
    <text evidence="1">The sequence shown here is derived from an EMBL/GenBank/DDBJ whole genome shotgun (WGS) entry which is preliminary data.</text>
</comment>
<name>A0ABN7UJ46_GIGMA</name>
<accession>A0ABN7UJ46</accession>
<sequence>DDSADDETLEIDSNNSKILNQILDEIDHEIGTDKNNNEKWEFINTRLENKFGRNNILKIP</sequence>
<evidence type="ECO:0000313" key="2">
    <source>
        <dbReference type="Proteomes" id="UP000789901"/>
    </source>
</evidence>
<dbReference type="Proteomes" id="UP000789901">
    <property type="component" value="Unassembled WGS sequence"/>
</dbReference>
<organism evidence="1 2">
    <name type="scientific">Gigaspora margarita</name>
    <dbReference type="NCBI Taxonomy" id="4874"/>
    <lineage>
        <taxon>Eukaryota</taxon>
        <taxon>Fungi</taxon>
        <taxon>Fungi incertae sedis</taxon>
        <taxon>Mucoromycota</taxon>
        <taxon>Glomeromycotina</taxon>
        <taxon>Glomeromycetes</taxon>
        <taxon>Diversisporales</taxon>
        <taxon>Gigasporaceae</taxon>
        <taxon>Gigaspora</taxon>
    </lineage>
</organism>
<reference evidence="1 2" key="1">
    <citation type="submission" date="2021-06" db="EMBL/GenBank/DDBJ databases">
        <authorList>
            <person name="Kallberg Y."/>
            <person name="Tangrot J."/>
            <person name="Rosling A."/>
        </authorList>
    </citation>
    <scope>NUCLEOTIDE SEQUENCE [LARGE SCALE GENOMIC DNA]</scope>
    <source>
        <strain evidence="1 2">120-4 pot B 10/14</strain>
    </source>
</reference>